<protein>
    <submittedName>
        <fullName evidence="11">Multi-sensor signal transduction histidine kinase</fullName>
    </submittedName>
</protein>
<feature type="transmembrane region" description="Helical" evidence="9">
    <location>
        <begin position="288"/>
        <end position="313"/>
    </location>
</feature>
<keyword evidence="5 11" id="KW-0418">Kinase</keyword>
<name>E3J4Y8_PSEI1</name>
<dbReference type="CDD" id="cd16917">
    <property type="entry name" value="HATPase_UhpB-NarQ-NarX-like"/>
    <property type="match status" value="1"/>
</dbReference>
<dbReference type="AlphaFoldDB" id="E3J4Y8"/>
<dbReference type="EMBL" id="CP002299">
    <property type="protein sequence ID" value="ADP79439.1"/>
    <property type="molecule type" value="Genomic_DNA"/>
</dbReference>
<feature type="transmembrane region" description="Helical" evidence="9">
    <location>
        <begin position="257"/>
        <end position="276"/>
    </location>
</feature>
<evidence type="ECO:0000256" key="6">
    <source>
        <dbReference type="ARBA" id="ARBA00022989"/>
    </source>
</evidence>
<dbReference type="GO" id="GO:0046983">
    <property type="term" value="F:protein dimerization activity"/>
    <property type="evidence" value="ECO:0007669"/>
    <property type="project" value="InterPro"/>
</dbReference>
<dbReference type="KEGG" id="fri:FraEuI1c_1372"/>
<dbReference type="PANTHER" id="PTHR24421">
    <property type="entry name" value="NITRATE/NITRITE SENSOR PROTEIN NARX-RELATED"/>
    <property type="match status" value="1"/>
</dbReference>
<dbReference type="STRING" id="298654.FraEuI1c_1372"/>
<keyword evidence="2" id="KW-1003">Cell membrane</keyword>
<comment type="subcellular location">
    <subcellularLocation>
        <location evidence="1">Cell membrane</location>
        <topology evidence="1">Multi-pass membrane protein</topology>
    </subcellularLocation>
</comment>
<evidence type="ECO:0000256" key="4">
    <source>
        <dbReference type="ARBA" id="ARBA00022692"/>
    </source>
</evidence>
<reference evidence="11 12" key="1">
    <citation type="submission" date="2010-10" db="EMBL/GenBank/DDBJ databases">
        <title>Complete sequence of Frankia sp. EuI1c.</title>
        <authorList>
            <consortium name="US DOE Joint Genome Institute"/>
            <person name="Lucas S."/>
            <person name="Copeland A."/>
            <person name="Lapidus A."/>
            <person name="Cheng J.-F."/>
            <person name="Bruce D."/>
            <person name="Goodwin L."/>
            <person name="Pitluck S."/>
            <person name="Chertkov O."/>
            <person name="Detter J.C."/>
            <person name="Han C."/>
            <person name="Tapia R."/>
            <person name="Land M."/>
            <person name="Hauser L."/>
            <person name="Jeffries C."/>
            <person name="Kyrpides N."/>
            <person name="Ivanova N."/>
            <person name="Mikhailova N."/>
            <person name="Beauchemin N."/>
            <person name="Sen A."/>
            <person name="Sur S.A."/>
            <person name="Gtari M."/>
            <person name="Wall L."/>
            <person name="Tisa L."/>
            <person name="Woyke T."/>
        </authorList>
    </citation>
    <scope>NUCLEOTIDE SEQUENCE [LARGE SCALE GENOMIC DNA]</scope>
    <source>
        <strain evidence="12">DSM 45817 / CECT 9037 / EuI1c</strain>
    </source>
</reference>
<feature type="transmembrane region" description="Helical" evidence="9">
    <location>
        <begin position="82"/>
        <end position="106"/>
    </location>
</feature>
<dbReference type="eggNOG" id="COG4585">
    <property type="taxonomic scope" value="Bacteria"/>
</dbReference>
<dbReference type="InterPro" id="IPR029016">
    <property type="entry name" value="GAF-like_dom_sf"/>
</dbReference>
<feature type="domain" description="Histidine kinase/HSP90-like ATPase" evidence="10">
    <location>
        <begin position="584"/>
        <end position="672"/>
    </location>
</feature>
<dbReference type="InterPro" id="IPR003594">
    <property type="entry name" value="HATPase_dom"/>
</dbReference>
<dbReference type="PANTHER" id="PTHR24421:SF37">
    <property type="entry name" value="SENSOR HISTIDINE KINASE NARS"/>
    <property type="match status" value="1"/>
</dbReference>
<evidence type="ECO:0000256" key="3">
    <source>
        <dbReference type="ARBA" id="ARBA00022679"/>
    </source>
</evidence>
<evidence type="ECO:0000256" key="9">
    <source>
        <dbReference type="SAM" id="Phobius"/>
    </source>
</evidence>
<evidence type="ECO:0000256" key="7">
    <source>
        <dbReference type="ARBA" id="ARBA00023012"/>
    </source>
</evidence>
<dbReference type="Proteomes" id="UP000002484">
    <property type="component" value="Chromosome"/>
</dbReference>
<dbReference type="GO" id="GO:0000155">
    <property type="term" value="F:phosphorelay sensor kinase activity"/>
    <property type="evidence" value="ECO:0007669"/>
    <property type="project" value="InterPro"/>
</dbReference>
<feature type="transmembrane region" description="Helical" evidence="9">
    <location>
        <begin position="233"/>
        <end position="251"/>
    </location>
</feature>
<keyword evidence="4 9" id="KW-0812">Transmembrane</keyword>
<feature type="transmembrane region" description="Helical" evidence="9">
    <location>
        <begin position="118"/>
        <end position="142"/>
    </location>
</feature>
<gene>
    <name evidence="11" type="ordered locus">FraEuI1c_1372</name>
</gene>
<dbReference type="Gene3D" id="3.30.450.40">
    <property type="match status" value="1"/>
</dbReference>
<organism evidence="11 12">
    <name type="scientific">Pseudofrankia inefficax (strain DSM 45817 / CECT 9037 / DDB 130130 / EuI1c)</name>
    <name type="common">Frankia inefficax</name>
    <dbReference type="NCBI Taxonomy" id="298654"/>
    <lineage>
        <taxon>Bacteria</taxon>
        <taxon>Bacillati</taxon>
        <taxon>Actinomycetota</taxon>
        <taxon>Actinomycetes</taxon>
        <taxon>Frankiales</taxon>
        <taxon>Frankiaceae</taxon>
        <taxon>Pseudofrankia</taxon>
    </lineage>
</organism>
<evidence type="ECO:0000256" key="2">
    <source>
        <dbReference type="ARBA" id="ARBA00022475"/>
    </source>
</evidence>
<keyword evidence="7" id="KW-0902">Two-component regulatory system</keyword>
<dbReference type="InterPro" id="IPR050482">
    <property type="entry name" value="Sensor_HK_TwoCompSys"/>
</dbReference>
<dbReference type="InterPro" id="IPR011712">
    <property type="entry name" value="Sig_transdc_His_kin_sub3_dim/P"/>
</dbReference>
<accession>E3J4Y8</accession>
<dbReference type="Pfam" id="PF02518">
    <property type="entry name" value="HATPase_c"/>
    <property type="match status" value="1"/>
</dbReference>
<dbReference type="InterPro" id="IPR036890">
    <property type="entry name" value="HATPase_C_sf"/>
</dbReference>
<sequence>MFSGRGPGALVARHPRGAAHTLALATGALAVGGAVFAVLNRHSQLTPTGDPTGSGYLWAHILGAVAFAVAGWLLATRRPTVLFGWIALAAALGHAAAAAGLGWAVFSVDHARHLGGTAIGLWAGSWGPTIEPLALVVTWACFPYGRLPSGRVTWVALAAAGLTAAAAVHGLLGPVTVPGSSAVFAGLRNPLAGDLLPGWDDGPLFAGGFILGSITMIVRWLRADGELRRVLRWLAVVNAAVILVVPLVLLLPAATVIGPLTTVFELLVVVAVVLSNQIYGIDLVLNRALVYTLLTLFVAGVYAGCVALISLLGVAVGDPWTVLAAVGAAFSLAPARQQVQRGVNRFLYGERDQPYTVVTRVAARLEAAGDVEQLLPSLLDAVTEALRLPAAAVDMRADDGTTRRITHGEPPPDTSVRFPLVHQGRDIGALVVGLRSGQHGLDPREARLLTDLARQVAVAASNVILTEALLRSRERIVSAAEEERRRLRRDLHDGLGPVLTGAANKIDAARNLTRKDPSRTITLLDHVRQDLSAALTDLRRLVYALRPPVLDELGLLGALREHLRHAPLPVTLSASEPFPALPAAVEIAAYRIVTEAVTNVTRHAQASACQVTITFVDHLTIEIADDGASARTWAPGVGLASMRERATALGGTWAAGPSPGGGRVRVELPLTLAGSAAPAGALAGSAS</sequence>
<evidence type="ECO:0000313" key="11">
    <source>
        <dbReference type="EMBL" id="ADP79439.1"/>
    </source>
</evidence>
<dbReference type="HOGENOM" id="CLU_021898_1_0_11"/>
<dbReference type="SUPFAM" id="SSF55781">
    <property type="entry name" value="GAF domain-like"/>
    <property type="match status" value="1"/>
</dbReference>
<keyword evidence="3" id="KW-0808">Transferase</keyword>
<evidence type="ECO:0000256" key="8">
    <source>
        <dbReference type="ARBA" id="ARBA00023136"/>
    </source>
</evidence>
<dbReference type="InParanoid" id="E3J4Y8"/>
<feature type="transmembrane region" description="Helical" evidence="9">
    <location>
        <begin position="154"/>
        <end position="172"/>
    </location>
</feature>
<evidence type="ECO:0000256" key="1">
    <source>
        <dbReference type="ARBA" id="ARBA00004651"/>
    </source>
</evidence>
<dbReference type="SUPFAM" id="SSF55874">
    <property type="entry name" value="ATPase domain of HSP90 chaperone/DNA topoisomerase II/histidine kinase"/>
    <property type="match status" value="1"/>
</dbReference>
<dbReference type="OrthoDB" id="227596at2"/>
<feature type="transmembrane region" description="Helical" evidence="9">
    <location>
        <begin position="55"/>
        <end position="75"/>
    </location>
</feature>
<dbReference type="Pfam" id="PF07730">
    <property type="entry name" value="HisKA_3"/>
    <property type="match status" value="1"/>
</dbReference>
<dbReference type="GO" id="GO:0005886">
    <property type="term" value="C:plasma membrane"/>
    <property type="evidence" value="ECO:0007669"/>
    <property type="project" value="UniProtKB-SubCell"/>
</dbReference>
<feature type="transmembrane region" description="Helical" evidence="9">
    <location>
        <begin position="204"/>
        <end position="221"/>
    </location>
</feature>
<dbReference type="Gene3D" id="3.30.565.10">
    <property type="entry name" value="Histidine kinase-like ATPase, C-terminal domain"/>
    <property type="match status" value="1"/>
</dbReference>
<keyword evidence="8 9" id="KW-0472">Membrane</keyword>
<dbReference type="Gene3D" id="1.20.5.1930">
    <property type="match status" value="1"/>
</dbReference>
<keyword evidence="12" id="KW-1185">Reference proteome</keyword>
<proteinExistence type="predicted"/>
<dbReference type="SMART" id="SM00387">
    <property type="entry name" value="HATPase_c"/>
    <property type="match status" value="1"/>
</dbReference>
<feature type="transmembrane region" description="Helical" evidence="9">
    <location>
        <begin position="21"/>
        <end position="39"/>
    </location>
</feature>
<evidence type="ECO:0000256" key="5">
    <source>
        <dbReference type="ARBA" id="ARBA00022777"/>
    </source>
</evidence>
<evidence type="ECO:0000313" key="12">
    <source>
        <dbReference type="Proteomes" id="UP000002484"/>
    </source>
</evidence>
<keyword evidence="6 9" id="KW-1133">Transmembrane helix</keyword>
<evidence type="ECO:0000259" key="10">
    <source>
        <dbReference type="SMART" id="SM00387"/>
    </source>
</evidence>